<dbReference type="HOGENOM" id="CLU_719245_0_0_6"/>
<name>A1TXN2_MARN8</name>
<dbReference type="GO" id="GO:0006310">
    <property type="term" value="P:DNA recombination"/>
    <property type="evidence" value="ECO:0007669"/>
    <property type="project" value="InterPro"/>
</dbReference>
<dbReference type="KEGG" id="maq:Maqu_0397"/>
<dbReference type="EMBL" id="CP000514">
    <property type="protein sequence ID" value="ABM17501.1"/>
    <property type="molecule type" value="Genomic_DNA"/>
</dbReference>
<dbReference type="InterPro" id="IPR001668">
    <property type="entry name" value="Mob_Pre"/>
</dbReference>
<dbReference type="STRING" id="351348.Maqu_0397"/>
<dbReference type="Pfam" id="PF01076">
    <property type="entry name" value="Mob_Pre"/>
    <property type="match status" value="1"/>
</dbReference>
<dbReference type="NCBIfam" id="NF041497">
    <property type="entry name" value="MobV"/>
    <property type="match status" value="1"/>
</dbReference>
<dbReference type="Proteomes" id="UP000000998">
    <property type="component" value="Chromosome"/>
</dbReference>
<dbReference type="eggNOG" id="COG1193">
    <property type="taxonomic scope" value="Bacteria"/>
</dbReference>
<dbReference type="GO" id="GO:0003677">
    <property type="term" value="F:DNA binding"/>
    <property type="evidence" value="ECO:0007669"/>
    <property type="project" value="InterPro"/>
</dbReference>
<sequence>MNVAILRLKKLKRANVAGSSAHVMREISTPNADPQRSRFNQILKGRGKTPAQQILSLVSKISDQRSLSGKKRLRSDAVWAVEFVMTVEQSHWRGKDGGYVKDWAKRSLSFLNSKYGEARIVSAVLHLDETSPHIHAYMVPVSKDSDGIHTLSAKRFFDGRGKLAKLQDEYAEFMSSFDSSLQRGLKKSRARHSELRTWYSRLPTEIKREEIRLPSFRVRCPPPAITQTARRAWADEETARLRKALLSSLHRLIQARREALFVAQQFQLRYQTELQRTKAFRDIRLDPNGLRKWVLEYDQYLAQLSTLRGVAEHFEQLYVETIDELDEMETLNSRYGRVIEVMCHRLDISLEDLEYRLDRSETKSRIFAQLEEMVVVDADGLKND</sequence>
<gene>
    <name evidence="1" type="ordered locus">Maqu_0397</name>
</gene>
<accession>A1TXN2</accession>
<organism evidence="1 2">
    <name type="scientific">Marinobacter nauticus (strain ATCC 700491 / DSM 11845 / VT8)</name>
    <name type="common">Marinobacter aquaeolei</name>
    <dbReference type="NCBI Taxonomy" id="351348"/>
    <lineage>
        <taxon>Bacteria</taxon>
        <taxon>Pseudomonadati</taxon>
        <taxon>Pseudomonadota</taxon>
        <taxon>Gammaproteobacteria</taxon>
        <taxon>Pseudomonadales</taxon>
        <taxon>Marinobacteraceae</taxon>
        <taxon>Marinobacter</taxon>
    </lineage>
</organism>
<dbReference type="Gene3D" id="3.30.930.30">
    <property type="match status" value="1"/>
</dbReference>
<proteinExistence type="predicted"/>
<reference evidence="2" key="1">
    <citation type="journal article" date="2011" name="Appl. Environ. Microbiol.">
        <title>Genomic potential of Marinobacter aquaeolei, a biogeochemical 'opportunitroph'.</title>
        <authorList>
            <person name="Singer E."/>
            <person name="Webb E.A."/>
            <person name="Nelson W.C."/>
            <person name="Heidelberg J.F."/>
            <person name="Ivanova N."/>
            <person name="Pati A."/>
            <person name="Edwards K.J."/>
        </authorList>
    </citation>
    <scope>NUCLEOTIDE SEQUENCE [LARGE SCALE GENOMIC DNA]</scope>
    <source>
        <strain evidence="2">ATCC 700491 / DSM 11845 / VT8</strain>
    </source>
</reference>
<dbReference type="CDD" id="cd17242">
    <property type="entry name" value="MobM_relaxase"/>
    <property type="match status" value="1"/>
</dbReference>
<dbReference type="SMR" id="A1TXN2"/>
<dbReference type="OrthoDB" id="6655189at2"/>
<evidence type="ECO:0000313" key="2">
    <source>
        <dbReference type="Proteomes" id="UP000000998"/>
    </source>
</evidence>
<protein>
    <submittedName>
        <fullName evidence="1">Plasmid recombination enzyme</fullName>
    </submittedName>
</protein>
<evidence type="ECO:0000313" key="1">
    <source>
        <dbReference type="EMBL" id="ABM17501.1"/>
    </source>
</evidence>
<dbReference type="AlphaFoldDB" id="A1TXN2"/>
<dbReference type="RefSeq" id="WP_011783949.1">
    <property type="nucleotide sequence ID" value="NC_008740.1"/>
</dbReference>